<feature type="transmembrane region" description="Helical" evidence="10">
    <location>
        <begin position="213"/>
        <end position="237"/>
    </location>
</feature>
<evidence type="ECO:0000256" key="4">
    <source>
        <dbReference type="ARBA" id="ARBA00022692"/>
    </source>
</evidence>
<evidence type="ECO:0000313" key="12">
    <source>
        <dbReference type="EMBL" id="PJE70177.1"/>
    </source>
</evidence>
<comment type="similarity">
    <text evidence="9">Belongs to the OXA1/ALB3/YidC family.</text>
</comment>
<keyword evidence="5" id="KW-0653">Protein transport</keyword>
<proteinExistence type="inferred from homology"/>
<evidence type="ECO:0000259" key="11">
    <source>
        <dbReference type="Pfam" id="PF02096"/>
    </source>
</evidence>
<gene>
    <name evidence="12" type="ORF">COU97_01110</name>
</gene>
<dbReference type="CDD" id="cd20070">
    <property type="entry name" value="5TM_YidC_Alb3"/>
    <property type="match status" value="1"/>
</dbReference>
<comment type="caution">
    <text evidence="12">The sequence shown here is derived from an EMBL/GenBank/DDBJ whole genome shotgun (WGS) entry which is preliminary data.</text>
</comment>
<keyword evidence="6 10" id="KW-1133">Transmembrane helix</keyword>
<evidence type="ECO:0000256" key="2">
    <source>
        <dbReference type="ARBA" id="ARBA00022448"/>
    </source>
</evidence>
<evidence type="ECO:0000256" key="8">
    <source>
        <dbReference type="ARBA" id="ARBA00023186"/>
    </source>
</evidence>
<dbReference type="AlphaFoldDB" id="A0A2M8L7J4"/>
<evidence type="ECO:0000256" key="5">
    <source>
        <dbReference type="ARBA" id="ARBA00022927"/>
    </source>
</evidence>
<dbReference type="PANTHER" id="PTHR12428:SF65">
    <property type="entry name" value="CYTOCHROME C OXIDASE ASSEMBLY PROTEIN COX18, MITOCHONDRIAL"/>
    <property type="match status" value="1"/>
</dbReference>
<dbReference type="GO" id="GO:0005886">
    <property type="term" value="C:plasma membrane"/>
    <property type="evidence" value="ECO:0007669"/>
    <property type="project" value="UniProtKB-SubCell"/>
</dbReference>
<keyword evidence="3" id="KW-1003">Cell membrane</keyword>
<comment type="subcellular location">
    <subcellularLocation>
        <location evidence="1">Cell membrane</location>
        <topology evidence="1">Multi-pass membrane protein</topology>
    </subcellularLocation>
    <subcellularLocation>
        <location evidence="9">Membrane</location>
        <topology evidence="9">Multi-pass membrane protein</topology>
    </subcellularLocation>
</comment>
<dbReference type="GO" id="GO:0032977">
    <property type="term" value="F:membrane insertase activity"/>
    <property type="evidence" value="ECO:0007669"/>
    <property type="project" value="InterPro"/>
</dbReference>
<dbReference type="Pfam" id="PF02096">
    <property type="entry name" value="60KD_IMP"/>
    <property type="match status" value="1"/>
</dbReference>
<reference evidence="13" key="1">
    <citation type="submission" date="2017-09" db="EMBL/GenBank/DDBJ databases">
        <title>Depth-based differentiation of microbial function through sediment-hosted aquifers and enrichment of novel symbionts in the deep terrestrial subsurface.</title>
        <authorList>
            <person name="Probst A.J."/>
            <person name="Ladd B."/>
            <person name="Jarett J.K."/>
            <person name="Geller-Mcgrath D.E."/>
            <person name="Sieber C.M.K."/>
            <person name="Emerson J.B."/>
            <person name="Anantharaman K."/>
            <person name="Thomas B.C."/>
            <person name="Malmstrom R."/>
            <person name="Stieglmeier M."/>
            <person name="Klingl A."/>
            <person name="Woyke T."/>
            <person name="Ryan C.M."/>
            <person name="Banfield J.F."/>
        </authorList>
    </citation>
    <scope>NUCLEOTIDE SEQUENCE [LARGE SCALE GENOMIC DNA]</scope>
</reference>
<evidence type="ECO:0000256" key="3">
    <source>
        <dbReference type="ARBA" id="ARBA00022475"/>
    </source>
</evidence>
<evidence type="ECO:0000256" key="10">
    <source>
        <dbReference type="SAM" id="Phobius"/>
    </source>
</evidence>
<evidence type="ECO:0000256" key="1">
    <source>
        <dbReference type="ARBA" id="ARBA00004651"/>
    </source>
</evidence>
<dbReference type="InterPro" id="IPR001708">
    <property type="entry name" value="YidC/ALB3/OXA1/COX18"/>
</dbReference>
<evidence type="ECO:0000313" key="13">
    <source>
        <dbReference type="Proteomes" id="UP000231579"/>
    </source>
</evidence>
<feature type="domain" description="Membrane insertase YidC/Oxa/ALB C-terminal" evidence="11">
    <location>
        <begin position="24"/>
        <end position="249"/>
    </location>
</feature>
<keyword evidence="8" id="KW-0143">Chaperone</keyword>
<evidence type="ECO:0000256" key="9">
    <source>
        <dbReference type="RuleBase" id="RU003945"/>
    </source>
</evidence>
<dbReference type="PANTHER" id="PTHR12428">
    <property type="entry name" value="OXA1"/>
    <property type="match status" value="1"/>
</dbReference>
<accession>A0A2M8L7J4</accession>
<keyword evidence="7 10" id="KW-0472">Membrane</keyword>
<dbReference type="InterPro" id="IPR047196">
    <property type="entry name" value="YidC_ALB_C"/>
</dbReference>
<feature type="transmembrane region" description="Helical" evidence="10">
    <location>
        <begin position="155"/>
        <end position="175"/>
    </location>
</feature>
<keyword evidence="4 9" id="KW-0812">Transmembrane</keyword>
<evidence type="ECO:0000256" key="7">
    <source>
        <dbReference type="ARBA" id="ARBA00023136"/>
    </source>
</evidence>
<name>A0A2M8L7J4_9BACT</name>
<dbReference type="EMBL" id="PFEM01000016">
    <property type="protein sequence ID" value="PJE70177.1"/>
    <property type="molecule type" value="Genomic_DNA"/>
</dbReference>
<dbReference type="NCBIfam" id="TIGR03592">
    <property type="entry name" value="yidC_oxa1_cterm"/>
    <property type="match status" value="1"/>
</dbReference>
<keyword evidence="2" id="KW-0813">Transport</keyword>
<dbReference type="GO" id="GO:0051205">
    <property type="term" value="P:protein insertion into membrane"/>
    <property type="evidence" value="ECO:0007669"/>
    <property type="project" value="TreeGrafter"/>
</dbReference>
<protein>
    <recommendedName>
        <fullName evidence="11">Membrane insertase YidC/Oxa/ALB C-terminal domain-containing protein</fullName>
    </recommendedName>
</protein>
<sequence>MWQTLLYQPLVNTLVFLNQLSGNFGVAVIAVTIIIRLLLVPLTHPSLKAANKIKEIAPEMEKLKAKYAGDKQKLARAQMELYKKHGVNPAAGCLPQIIQIVILIALYQAFNQVLTTSGETISKLNEILYPFLKLPADAVINTRFWYLDLTKPDTFKLPGITFALPGLFLILAALAQVVSSKMMQPAVSASQQLAKKTAEKQDDIATAMQSQMLYLFPLMTILIGFRFPSALVLYWFVFSFSTALQQYFVSGWGGLEPWLKKIKLKH</sequence>
<organism evidence="12 13">
    <name type="scientific">Candidatus Shapirobacteria bacterium CG10_big_fil_rev_8_21_14_0_10_48_15</name>
    <dbReference type="NCBI Taxonomy" id="1974484"/>
    <lineage>
        <taxon>Bacteria</taxon>
        <taxon>Candidatus Shapironibacteriota</taxon>
    </lineage>
</organism>
<dbReference type="InterPro" id="IPR028055">
    <property type="entry name" value="YidC/Oxa/ALB_C"/>
</dbReference>
<evidence type="ECO:0000256" key="6">
    <source>
        <dbReference type="ARBA" id="ARBA00022989"/>
    </source>
</evidence>
<dbReference type="Proteomes" id="UP000231579">
    <property type="component" value="Unassembled WGS sequence"/>
</dbReference>
<feature type="transmembrane region" description="Helical" evidence="10">
    <location>
        <begin position="86"/>
        <end position="110"/>
    </location>
</feature>
<feature type="transmembrane region" description="Helical" evidence="10">
    <location>
        <begin position="20"/>
        <end position="39"/>
    </location>
</feature>
<dbReference type="GO" id="GO:0015031">
    <property type="term" value="P:protein transport"/>
    <property type="evidence" value="ECO:0007669"/>
    <property type="project" value="UniProtKB-KW"/>
</dbReference>